<feature type="transmembrane region" description="Helical" evidence="1">
    <location>
        <begin position="109"/>
        <end position="133"/>
    </location>
</feature>
<organism evidence="2 3">
    <name type="scientific">Rhododendron simsii</name>
    <name type="common">Sims's rhododendron</name>
    <dbReference type="NCBI Taxonomy" id="118357"/>
    <lineage>
        <taxon>Eukaryota</taxon>
        <taxon>Viridiplantae</taxon>
        <taxon>Streptophyta</taxon>
        <taxon>Embryophyta</taxon>
        <taxon>Tracheophyta</taxon>
        <taxon>Spermatophyta</taxon>
        <taxon>Magnoliopsida</taxon>
        <taxon>eudicotyledons</taxon>
        <taxon>Gunneridae</taxon>
        <taxon>Pentapetalae</taxon>
        <taxon>asterids</taxon>
        <taxon>Ericales</taxon>
        <taxon>Ericaceae</taxon>
        <taxon>Ericoideae</taxon>
        <taxon>Rhodoreae</taxon>
        <taxon>Rhododendron</taxon>
    </lineage>
</organism>
<name>A0A834H7L3_RHOSS</name>
<sequence length="204" mass="22587">MATVATTSAGGRSFSGWTNIAFASRSFFSYFSQQLGEEQQPLSLYHGIYEFVLPVLISFLKLKYQGLDSTPFETHPKTMFVSIASLLLYSLAYDYELRLISSMRTPPAYANVLLCGAVVLGSLPLVSLASVIFPNSIRPVLFLLYVLFSAGVMVSFRPVQVPWNYIRRSMRGNLATPHRRTGRAPIYSSSSVAHGYIGREGLPV</sequence>
<protein>
    <submittedName>
        <fullName evidence="2">Uncharacterized protein</fullName>
    </submittedName>
</protein>
<keyword evidence="3" id="KW-1185">Reference proteome</keyword>
<feature type="transmembrane region" description="Helical" evidence="1">
    <location>
        <begin position="139"/>
        <end position="159"/>
    </location>
</feature>
<proteinExistence type="predicted"/>
<dbReference type="PANTHER" id="PTHR34115:SF5">
    <property type="entry name" value="PROTEIN, PUTATIVE-RELATED"/>
    <property type="match status" value="1"/>
</dbReference>
<evidence type="ECO:0000313" key="2">
    <source>
        <dbReference type="EMBL" id="KAF7149317.1"/>
    </source>
</evidence>
<evidence type="ECO:0000313" key="3">
    <source>
        <dbReference type="Proteomes" id="UP000626092"/>
    </source>
</evidence>
<keyword evidence="1" id="KW-0472">Membrane</keyword>
<evidence type="ECO:0000256" key="1">
    <source>
        <dbReference type="SAM" id="Phobius"/>
    </source>
</evidence>
<dbReference type="Proteomes" id="UP000626092">
    <property type="component" value="Unassembled WGS sequence"/>
</dbReference>
<accession>A0A834H7L3</accession>
<keyword evidence="1" id="KW-0812">Transmembrane</keyword>
<reference evidence="2" key="1">
    <citation type="submission" date="2019-11" db="EMBL/GenBank/DDBJ databases">
        <authorList>
            <person name="Liu Y."/>
            <person name="Hou J."/>
            <person name="Li T.-Q."/>
            <person name="Guan C.-H."/>
            <person name="Wu X."/>
            <person name="Wu H.-Z."/>
            <person name="Ling F."/>
            <person name="Zhang R."/>
            <person name="Shi X.-G."/>
            <person name="Ren J.-P."/>
            <person name="Chen E.-F."/>
            <person name="Sun J.-M."/>
        </authorList>
    </citation>
    <scope>NUCLEOTIDE SEQUENCE</scope>
    <source>
        <strain evidence="2">Adult_tree_wgs_1</strain>
        <tissue evidence="2">Leaves</tissue>
    </source>
</reference>
<dbReference type="InterPro" id="IPR053258">
    <property type="entry name" value="Ca-permeable_cation_channel"/>
</dbReference>
<dbReference type="EMBL" id="WJXA01000003">
    <property type="protein sequence ID" value="KAF7149317.1"/>
    <property type="molecule type" value="Genomic_DNA"/>
</dbReference>
<keyword evidence="1" id="KW-1133">Transmembrane helix</keyword>
<dbReference type="OrthoDB" id="1730662at2759"/>
<gene>
    <name evidence="2" type="ORF">RHSIM_Rhsim03G0062000</name>
</gene>
<dbReference type="AlphaFoldDB" id="A0A834H7L3"/>
<dbReference type="PANTHER" id="PTHR34115">
    <property type="entry name" value="PROTEIN, PUTATIVE-RELATED"/>
    <property type="match status" value="1"/>
</dbReference>
<comment type="caution">
    <text evidence="2">The sequence shown here is derived from an EMBL/GenBank/DDBJ whole genome shotgun (WGS) entry which is preliminary data.</text>
</comment>